<organism evidence="2 3">
    <name type="scientific">Phyllobacterium endophyticum</name>
    <dbReference type="NCBI Taxonomy" id="1149773"/>
    <lineage>
        <taxon>Bacteria</taxon>
        <taxon>Pseudomonadati</taxon>
        <taxon>Pseudomonadota</taxon>
        <taxon>Alphaproteobacteria</taxon>
        <taxon>Hyphomicrobiales</taxon>
        <taxon>Phyllobacteriaceae</taxon>
        <taxon>Phyllobacterium</taxon>
    </lineage>
</organism>
<dbReference type="EMBL" id="PGGN01000005">
    <property type="protein sequence ID" value="PSH55461.1"/>
    <property type="molecule type" value="Genomic_DNA"/>
</dbReference>
<accession>A0A2P7AMN0</accession>
<evidence type="ECO:0000313" key="3">
    <source>
        <dbReference type="Proteomes" id="UP000241158"/>
    </source>
</evidence>
<dbReference type="OrthoDB" id="8450910at2"/>
<dbReference type="Pfam" id="PF13619">
    <property type="entry name" value="KTSC"/>
    <property type="match status" value="1"/>
</dbReference>
<sequence length="80" mass="9202">MPSTVIEKTSYDEAAGILSIWFVPSGNRYDYQDVPPEIHAGLRAAYSKGQYFNAVIRDRFRCRLAERRRHSIEADRGVAR</sequence>
<keyword evidence="3" id="KW-1185">Reference proteome</keyword>
<gene>
    <name evidence="2" type="ORF">CU100_22720</name>
</gene>
<evidence type="ECO:0000259" key="1">
    <source>
        <dbReference type="Pfam" id="PF13619"/>
    </source>
</evidence>
<evidence type="ECO:0000313" key="2">
    <source>
        <dbReference type="EMBL" id="PSH55461.1"/>
    </source>
</evidence>
<feature type="domain" description="KTSC" evidence="1">
    <location>
        <begin position="3"/>
        <end position="60"/>
    </location>
</feature>
<proteinExistence type="predicted"/>
<comment type="caution">
    <text evidence="2">The sequence shown here is derived from an EMBL/GenBank/DDBJ whole genome shotgun (WGS) entry which is preliminary data.</text>
</comment>
<dbReference type="Proteomes" id="UP000241158">
    <property type="component" value="Unassembled WGS sequence"/>
</dbReference>
<dbReference type="RefSeq" id="WP_106718902.1">
    <property type="nucleotide sequence ID" value="NZ_JACHXT010000005.1"/>
</dbReference>
<dbReference type="AlphaFoldDB" id="A0A2P7AMN0"/>
<protein>
    <submittedName>
        <fullName evidence="2">KTSC domain-containing protein</fullName>
    </submittedName>
</protein>
<dbReference type="InterPro" id="IPR025309">
    <property type="entry name" value="KTSC_dom"/>
</dbReference>
<name>A0A2P7AMN0_9HYPH</name>
<reference evidence="3" key="1">
    <citation type="submission" date="2017-11" db="EMBL/GenBank/DDBJ databases">
        <authorList>
            <person name="Kuznetsova I."/>
            <person name="Sazanova A."/>
            <person name="Chirak E."/>
            <person name="Safronova V."/>
            <person name="Willems A."/>
        </authorList>
    </citation>
    <scope>NUCLEOTIDE SEQUENCE [LARGE SCALE GENOMIC DNA]</scope>
    <source>
        <strain evidence="3">PEPV15</strain>
    </source>
</reference>